<protein>
    <submittedName>
        <fullName evidence="1">Uncharacterized protein</fullName>
    </submittedName>
</protein>
<gene>
    <name evidence="1" type="ORF">DD237_008432</name>
</gene>
<organism evidence="1 2">
    <name type="scientific">Peronospora effusa</name>
    <dbReference type="NCBI Taxonomy" id="542832"/>
    <lineage>
        <taxon>Eukaryota</taxon>
        <taxon>Sar</taxon>
        <taxon>Stramenopiles</taxon>
        <taxon>Oomycota</taxon>
        <taxon>Peronosporomycetes</taxon>
        <taxon>Peronosporales</taxon>
        <taxon>Peronosporaceae</taxon>
        <taxon>Peronospora</taxon>
    </lineage>
</organism>
<dbReference type="PANTHER" id="PTHR33626:SF2">
    <property type="match status" value="1"/>
</dbReference>
<accession>A0A425BZS1</accession>
<dbReference type="Proteomes" id="UP000286097">
    <property type="component" value="Unassembled WGS sequence"/>
</dbReference>
<dbReference type="EMBL" id="QKXF01000638">
    <property type="protein sequence ID" value="RQM10334.1"/>
    <property type="molecule type" value="Genomic_DNA"/>
</dbReference>
<dbReference type="AlphaFoldDB" id="A0A425BZS1"/>
<sequence>MGGGAWPFLVGGVICLVNSVNERDLRRDFWVIKPKEVGGNNRSVMLLDVLGRTRATLMRSTSLGNLLNAHRARDRLLQFSVLNEEFLVNASHQLALITSLPFVHTARRTYRLNDSVKNWDCEPACFIASGLMGTFLNLAI</sequence>
<reference evidence="1 2" key="1">
    <citation type="submission" date="2018-06" db="EMBL/GenBank/DDBJ databases">
        <title>Comparative genomics of downy mildews reveals potential adaptations to biotrophy.</title>
        <authorList>
            <person name="Fletcher K."/>
            <person name="Klosterman S.J."/>
            <person name="Derevnina L."/>
            <person name="Martin F."/>
            <person name="Koike S."/>
            <person name="Reyes Chin-Wo S."/>
            <person name="Mou B."/>
            <person name="Michelmore R."/>
        </authorList>
    </citation>
    <scope>NUCLEOTIDE SEQUENCE [LARGE SCALE GENOMIC DNA]</scope>
    <source>
        <strain evidence="1 2">R13</strain>
    </source>
</reference>
<dbReference type="PANTHER" id="PTHR33626">
    <property type="entry name" value="ZGC:158463"/>
    <property type="match status" value="1"/>
</dbReference>
<dbReference type="VEuPathDB" id="FungiDB:DD237_008432"/>
<name>A0A425BZS1_9STRA</name>
<proteinExistence type="predicted"/>
<evidence type="ECO:0000313" key="2">
    <source>
        <dbReference type="Proteomes" id="UP000286097"/>
    </source>
</evidence>
<evidence type="ECO:0000313" key="1">
    <source>
        <dbReference type="EMBL" id="RQM10334.1"/>
    </source>
</evidence>
<comment type="caution">
    <text evidence="1">The sequence shown here is derived from an EMBL/GenBank/DDBJ whole genome shotgun (WGS) entry which is preliminary data.</text>
</comment>